<sequence length="133" mass="14662">MMAILSVGCGTPDPPKPQLVMERPIEEFHPPDEAKSLFIFVVDRPETELGYGVYVGPVLSVEYEVVASTPVALKRKIREEVDDTIAKTPDAESIIIRCEGSTKTGDVESVRSSLTGLEHRIYVEALSETMEPE</sequence>
<protein>
    <submittedName>
        <fullName evidence="1">Uncharacterized protein</fullName>
    </submittedName>
</protein>
<organism evidence="1 2">
    <name type="scientific">Mariniblastus fucicola</name>
    <dbReference type="NCBI Taxonomy" id="980251"/>
    <lineage>
        <taxon>Bacteria</taxon>
        <taxon>Pseudomonadati</taxon>
        <taxon>Planctomycetota</taxon>
        <taxon>Planctomycetia</taxon>
        <taxon>Pirellulales</taxon>
        <taxon>Pirellulaceae</taxon>
        <taxon>Mariniblastus</taxon>
    </lineage>
</organism>
<dbReference type="EMBL" id="CP042912">
    <property type="protein sequence ID" value="QEG21499.1"/>
    <property type="molecule type" value="Genomic_DNA"/>
</dbReference>
<keyword evidence="2" id="KW-1185">Reference proteome</keyword>
<dbReference type="STRING" id="980251.GCA_001642875_00328"/>
<accession>A0A5B9P7L7</accession>
<gene>
    <name evidence="1" type="ORF">MFFC18_13550</name>
</gene>
<dbReference type="AlphaFoldDB" id="A0A5B9P7L7"/>
<dbReference type="KEGG" id="mff:MFFC18_13550"/>
<evidence type="ECO:0000313" key="1">
    <source>
        <dbReference type="EMBL" id="QEG21499.1"/>
    </source>
</evidence>
<reference evidence="1 2" key="1">
    <citation type="submission" date="2019-08" db="EMBL/GenBank/DDBJ databases">
        <title>Deep-cultivation of Planctomycetes and their phenomic and genomic characterization uncovers novel biology.</title>
        <authorList>
            <person name="Wiegand S."/>
            <person name="Jogler M."/>
            <person name="Boedeker C."/>
            <person name="Pinto D."/>
            <person name="Vollmers J."/>
            <person name="Rivas-Marin E."/>
            <person name="Kohn T."/>
            <person name="Peeters S.H."/>
            <person name="Heuer A."/>
            <person name="Rast P."/>
            <person name="Oberbeckmann S."/>
            <person name="Bunk B."/>
            <person name="Jeske O."/>
            <person name="Meyerdierks A."/>
            <person name="Storesund J.E."/>
            <person name="Kallscheuer N."/>
            <person name="Luecker S."/>
            <person name="Lage O.M."/>
            <person name="Pohl T."/>
            <person name="Merkel B.J."/>
            <person name="Hornburger P."/>
            <person name="Mueller R.-W."/>
            <person name="Bruemmer F."/>
            <person name="Labrenz M."/>
            <person name="Spormann A.M."/>
            <person name="Op den Camp H."/>
            <person name="Overmann J."/>
            <person name="Amann R."/>
            <person name="Jetten M.S.M."/>
            <person name="Mascher T."/>
            <person name="Medema M.H."/>
            <person name="Devos D.P."/>
            <person name="Kaster A.-K."/>
            <person name="Ovreas L."/>
            <person name="Rohde M."/>
            <person name="Galperin M.Y."/>
            <person name="Jogler C."/>
        </authorList>
    </citation>
    <scope>NUCLEOTIDE SEQUENCE [LARGE SCALE GENOMIC DNA]</scope>
    <source>
        <strain evidence="1 2">FC18</strain>
    </source>
</reference>
<name>A0A5B9P7L7_9BACT</name>
<proteinExistence type="predicted"/>
<dbReference type="Proteomes" id="UP000322214">
    <property type="component" value="Chromosome"/>
</dbReference>
<evidence type="ECO:0000313" key="2">
    <source>
        <dbReference type="Proteomes" id="UP000322214"/>
    </source>
</evidence>